<dbReference type="EMBL" id="LAZR01000266">
    <property type="protein sequence ID" value="KKN78254.1"/>
    <property type="molecule type" value="Genomic_DNA"/>
</dbReference>
<name>A0A0F9TG47_9ZZZZ</name>
<comment type="caution">
    <text evidence="1">The sequence shown here is derived from an EMBL/GenBank/DDBJ whole genome shotgun (WGS) entry which is preliminary data.</text>
</comment>
<organism evidence="1">
    <name type="scientific">marine sediment metagenome</name>
    <dbReference type="NCBI Taxonomy" id="412755"/>
    <lineage>
        <taxon>unclassified sequences</taxon>
        <taxon>metagenomes</taxon>
        <taxon>ecological metagenomes</taxon>
    </lineage>
</organism>
<reference evidence="1" key="1">
    <citation type="journal article" date="2015" name="Nature">
        <title>Complex archaea that bridge the gap between prokaryotes and eukaryotes.</title>
        <authorList>
            <person name="Spang A."/>
            <person name="Saw J.H."/>
            <person name="Jorgensen S.L."/>
            <person name="Zaremba-Niedzwiedzka K."/>
            <person name="Martijn J."/>
            <person name="Lind A.E."/>
            <person name="van Eijk R."/>
            <person name="Schleper C."/>
            <person name="Guy L."/>
            <person name="Ettema T.J."/>
        </authorList>
    </citation>
    <scope>NUCLEOTIDE SEQUENCE</scope>
</reference>
<evidence type="ECO:0000313" key="1">
    <source>
        <dbReference type="EMBL" id="KKN78254.1"/>
    </source>
</evidence>
<gene>
    <name evidence="1" type="ORF">LCGC14_0352540</name>
</gene>
<protein>
    <submittedName>
        <fullName evidence="1">Uncharacterized protein</fullName>
    </submittedName>
</protein>
<sequence length="33" mass="3422">MLKRLSLTAASLFAATAPAFAHINPAEHGSLLT</sequence>
<dbReference type="AlphaFoldDB" id="A0A0F9TG47"/>
<proteinExistence type="predicted"/>
<accession>A0A0F9TG47</accession>
<feature type="non-terminal residue" evidence="1">
    <location>
        <position position="33"/>
    </location>
</feature>